<proteinExistence type="predicted"/>
<evidence type="ECO:0008006" key="5">
    <source>
        <dbReference type="Google" id="ProtNLM"/>
    </source>
</evidence>
<evidence type="ECO:0000313" key="4">
    <source>
        <dbReference type="Proteomes" id="UP000056453"/>
    </source>
</evidence>
<feature type="chain" id="PRO_5043329972" description="Type IV conjugative transfer system protein TraV" evidence="2">
    <location>
        <begin position="25"/>
        <end position="242"/>
    </location>
</feature>
<gene>
    <name evidence="3" type="ORF">WJ96_04045</name>
</gene>
<feature type="compositionally biased region" description="Low complexity" evidence="1">
    <location>
        <begin position="180"/>
        <end position="190"/>
    </location>
</feature>
<keyword evidence="4" id="KW-1185">Reference proteome</keyword>
<dbReference type="RefSeq" id="WP_059928173.1">
    <property type="nucleotide sequence ID" value="NZ_LPBG01000117.1"/>
</dbReference>
<feature type="compositionally biased region" description="Low complexity" evidence="1">
    <location>
        <begin position="197"/>
        <end position="242"/>
    </location>
</feature>
<organism evidence="3 4">
    <name type="scientific">Burkholderia ubonensis</name>
    <dbReference type="NCBI Taxonomy" id="101571"/>
    <lineage>
        <taxon>Bacteria</taxon>
        <taxon>Pseudomonadati</taxon>
        <taxon>Pseudomonadota</taxon>
        <taxon>Betaproteobacteria</taxon>
        <taxon>Burkholderiales</taxon>
        <taxon>Burkholderiaceae</taxon>
        <taxon>Burkholderia</taxon>
        <taxon>Burkholderia cepacia complex</taxon>
    </lineage>
</organism>
<protein>
    <recommendedName>
        <fullName evidence="5">Type IV conjugative transfer system protein TraV</fullName>
    </recommendedName>
</protein>
<dbReference type="PROSITE" id="PS51257">
    <property type="entry name" value="PROKAR_LIPOPROTEIN"/>
    <property type="match status" value="1"/>
</dbReference>
<accession>A0AAW3MT22</accession>
<evidence type="ECO:0000313" key="3">
    <source>
        <dbReference type="EMBL" id="KVP97747.1"/>
    </source>
</evidence>
<dbReference type="Proteomes" id="UP000056453">
    <property type="component" value="Unassembled WGS sequence"/>
</dbReference>
<sequence>MKNLKSARFSLLAAVLLGTIGLSACTTIGYRCPLDTDEDSEYPTACSSMQEAMSGARKGTGGKTSVLMDDKGRLVPAELLENKVAKPLAAQGKEPYRTKSGDPVFHQPKVFQVWTGAFVDAEGNLHDGHTSWFSTPGRWAYGTVDRPTDVGNNTMRPALPDTRPTGRVVKVDPRTGNAVPAQQQSAPQSAQERDKAALQNLSSAANSAAANAKAQSQPQPQVTAKPATAAPGVTAPAVGLSD</sequence>
<dbReference type="EMBL" id="LPBJ01000047">
    <property type="protein sequence ID" value="KVP97747.1"/>
    <property type="molecule type" value="Genomic_DNA"/>
</dbReference>
<keyword evidence="2" id="KW-0732">Signal</keyword>
<comment type="caution">
    <text evidence="3">The sequence shown here is derived from an EMBL/GenBank/DDBJ whole genome shotgun (WGS) entry which is preliminary data.</text>
</comment>
<feature type="region of interest" description="Disordered" evidence="1">
    <location>
        <begin position="144"/>
        <end position="242"/>
    </location>
</feature>
<evidence type="ECO:0000256" key="1">
    <source>
        <dbReference type="SAM" id="MobiDB-lite"/>
    </source>
</evidence>
<evidence type="ECO:0000256" key="2">
    <source>
        <dbReference type="SAM" id="SignalP"/>
    </source>
</evidence>
<name>A0AAW3MT22_9BURK</name>
<reference evidence="3 4" key="1">
    <citation type="submission" date="2015-11" db="EMBL/GenBank/DDBJ databases">
        <title>Expanding the genomic diversity of Burkholderia species for the development of highly accurate diagnostics.</title>
        <authorList>
            <person name="Sahl J."/>
            <person name="Keim P."/>
            <person name="Wagner D."/>
        </authorList>
    </citation>
    <scope>NUCLEOTIDE SEQUENCE [LARGE SCALE GENOMIC DNA]</scope>
    <source>
        <strain evidence="3 4">MSMB1808WGS</strain>
    </source>
</reference>
<feature type="signal peptide" evidence="2">
    <location>
        <begin position="1"/>
        <end position="24"/>
    </location>
</feature>
<dbReference type="AlphaFoldDB" id="A0AAW3MT22"/>